<dbReference type="InterPro" id="IPR012337">
    <property type="entry name" value="RNaseH-like_sf"/>
</dbReference>
<evidence type="ECO:0000313" key="4">
    <source>
        <dbReference type="Proteomes" id="UP001459277"/>
    </source>
</evidence>
<gene>
    <name evidence="3" type="ORF">SO802_005060</name>
</gene>
<proteinExistence type="predicted"/>
<keyword evidence="4" id="KW-1185">Reference proteome</keyword>
<dbReference type="SUPFAM" id="SSF53098">
    <property type="entry name" value="Ribonuclease H-like"/>
    <property type="match status" value="1"/>
</dbReference>
<dbReference type="Gene3D" id="3.30.420.10">
    <property type="entry name" value="Ribonuclease H-like superfamily/Ribonuclease H"/>
    <property type="match status" value="1"/>
</dbReference>
<feature type="domain" description="Reverse transcriptase zinc-binding" evidence="2">
    <location>
        <begin position="66"/>
        <end position="162"/>
    </location>
</feature>
<protein>
    <recommendedName>
        <fullName evidence="5">RNase H type-1 domain-containing protein</fullName>
    </recommendedName>
</protein>
<dbReference type="Pfam" id="PF13966">
    <property type="entry name" value="zf-RVT"/>
    <property type="match status" value="1"/>
</dbReference>
<dbReference type="AlphaFoldDB" id="A0AAW2DH40"/>
<sequence length="417" mass="47582">MDLRSEEQEWEWRVSNLIDPNLRCWDRELIWNKFHEEDAKAICRIPLSHRCVADKLIWIHNRNGKYSVKSGYHLTRQILRADEWTECSSGLVGMDVWMKLWKLNVPCKIKIFGWRACQNILPTRVNLAQRKIIENTCCELCKRAPKNGIRALWECGVAQGIWAGSLVKLQKCTQGQGDVLQLFDDLLKRLSTEEFELFLVLAWFIWNQRNLVIHGGKLKDPRQVLKRAEDFLDEYHQAQEQMLLMLSAQQQITGWQPPQSAKYKLNFDVAIFTDMGPSSVGAVIRNERGEVTVALSAMGPFVQDSEEAEIVACQKALEFAIDVGFTDLVIEGDNVNVMRAIDSNCMDSSRLGTVIEDIHCLVSGLRWSAVSCVKRSANAVAHCLAHFAKNVSEELVWIEDCPQPAKEALYNDSLIFS</sequence>
<dbReference type="Proteomes" id="UP001459277">
    <property type="component" value="Unassembled WGS sequence"/>
</dbReference>
<dbReference type="EMBL" id="JAZDWU010000002">
    <property type="protein sequence ID" value="KAL0009952.1"/>
    <property type="molecule type" value="Genomic_DNA"/>
</dbReference>
<dbReference type="CDD" id="cd06222">
    <property type="entry name" value="RNase_H_like"/>
    <property type="match status" value="1"/>
</dbReference>
<evidence type="ECO:0008006" key="5">
    <source>
        <dbReference type="Google" id="ProtNLM"/>
    </source>
</evidence>
<dbReference type="PANTHER" id="PTHR47074:SF48">
    <property type="entry name" value="POLYNUCLEOTIDYL TRANSFERASE, RIBONUCLEASE H-LIKE SUPERFAMILY PROTEIN"/>
    <property type="match status" value="1"/>
</dbReference>
<name>A0AAW2DH40_9ROSI</name>
<evidence type="ECO:0000259" key="2">
    <source>
        <dbReference type="Pfam" id="PF13966"/>
    </source>
</evidence>
<dbReference type="Pfam" id="PF13456">
    <property type="entry name" value="RVT_3"/>
    <property type="match status" value="1"/>
</dbReference>
<dbReference type="InterPro" id="IPR044730">
    <property type="entry name" value="RNase_H-like_dom_plant"/>
</dbReference>
<dbReference type="PANTHER" id="PTHR47074">
    <property type="entry name" value="BNAC02G40300D PROTEIN"/>
    <property type="match status" value="1"/>
</dbReference>
<dbReference type="GO" id="GO:0003676">
    <property type="term" value="F:nucleic acid binding"/>
    <property type="evidence" value="ECO:0007669"/>
    <property type="project" value="InterPro"/>
</dbReference>
<dbReference type="InterPro" id="IPR036397">
    <property type="entry name" value="RNaseH_sf"/>
</dbReference>
<feature type="domain" description="RNase H type-1" evidence="1">
    <location>
        <begin position="266"/>
        <end position="388"/>
    </location>
</feature>
<dbReference type="InterPro" id="IPR026960">
    <property type="entry name" value="RVT-Znf"/>
</dbReference>
<organism evidence="3 4">
    <name type="scientific">Lithocarpus litseifolius</name>
    <dbReference type="NCBI Taxonomy" id="425828"/>
    <lineage>
        <taxon>Eukaryota</taxon>
        <taxon>Viridiplantae</taxon>
        <taxon>Streptophyta</taxon>
        <taxon>Embryophyta</taxon>
        <taxon>Tracheophyta</taxon>
        <taxon>Spermatophyta</taxon>
        <taxon>Magnoliopsida</taxon>
        <taxon>eudicotyledons</taxon>
        <taxon>Gunneridae</taxon>
        <taxon>Pentapetalae</taxon>
        <taxon>rosids</taxon>
        <taxon>fabids</taxon>
        <taxon>Fagales</taxon>
        <taxon>Fagaceae</taxon>
        <taxon>Lithocarpus</taxon>
    </lineage>
</organism>
<evidence type="ECO:0000313" key="3">
    <source>
        <dbReference type="EMBL" id="KAL0009952.1"/>
    </source>
</evidence>
<dbReference type="InterPro" id="IPR002156">
    <property type="entry name" value="RNaseH_domain"/>
</dbReference>
<evidence type="ECO:0000259" key="1">
    <source>
        <dbReference type="Pfam" id="PF13456"/>
    </source>
</evidence>
<dbReference type="GO" id="GO:0004523">
    <property type="term" value="F:RNA-DNA hybrid ribonuclease activity"/>
    <property type="evidence" value="ECO:0007669"/>
    <property type="project" value="InterPro"/>
</dbReference>
<comment type="caution">
    <text evidence="3">The sequence shown here is derived from an EMBL/GenBank/DDBJ whole genome shotgun (WGS) entry which is preliminary data.</text>
</comment>
<dbReference type="InterPro" id="IPR052929">
    <property type="entry name" value="RNase_H-like_EbsB-rel"/>
</dbReference>
<reference evidence="3 4" key="1">
    <citation type="submission" date="2024-01" db="EMBL/GenBank/DDBJ databases">
        <title>A telomere-to-telomere, gap-free genome of sweet tea (Lithocarpus litseifolius).</title>
        <authorList>
            <person name="Zhou J."/>
        </authorList>
    </citation>
    <scope>NUCLEOTIDE SEQUENCE [LARGE SCALE GENOMIC DNA]</scope>
    <source>
        <strain evidence="3">Zhou-2022a</strain>
        <tissue evidence="3">Leaf</tissue>
    </source>
</reference>
<accession>A0AAW2DH40</accession>